<dbReference type="SMART" id="SM01381">
    <property type="entry name" value="7TM_GPCR_Srsx"/>
    <property type="match status" value="1"/>
</dbReference>
<keyword evidence="7 9" id="KW-0807">Transducer</keyword>
<dbReference type="CDD" id="cd00637">
    <property type="entry name" value="7tm_classA_rhodopsin-like"/>
    <property type="match status" value="1"/>
</dbReference>
<feature type="transmembrane region" description="Helical" evidence="10">
    <location>
        <begin position="260"/>
        <end position="280"/>
    </location>
</feature>
<dbReference type="AlphaFoldDB" id="A0A9X6NFH0"/>
<evidence type="ECO:0000256" key="4">
    <source>
        <dbReference type="ARBA" id="ARBA00023040"/>
    </source>
</evidence>
<dbReference type="InterPro" id="IPR050125">
    <property type="entry name" value="GPCR_opsins"/>
</dbReference>
<dbReference type="PRINTS" id="PR00237">
    <property type="entry name" value="GPCRRHODOPSN"/>
</dbReference>
<dbReference type="Gene3D" id="1.20.1070.10">
    <property type="entry name" value="Rhodopsin 7-helix transmembrane proteins"/>
    <property type="match status" value="1"/>
</dbReference>
<keyword evidence="5 10" id="KW-0472">Membrane</keyword>
<dbReference type="Pfam" id="PF00001">
    <property type="entry name" value="7tm_1"/>
    <property type="match status" value="2"/>
</dbReference>
<evidence type="ECO:0000256" key="8">
    <source>
        <dbReference type="ARBA" id="ARBA00023305"/>
    </source>
</evidence>
<dbReference type="SUPFAM" id="SSF81321">
    <property type="entry name" value="Family A G protein-coupled receptor-like"/>
    <property type="match status" value="1"/>
</dbReference>
<feature type="transmembrane region" description="Helical" evidence="10">
    <location>
        <begin position="286"/>
        <end position="311"/>
    </location>
</feature>
<keyword evidence="6 9" id="KW-0675">Receptor</keyword>
<evidence type="ECO:0000256" key="10">
    <source>
        <dbReference type="SAM" id="Phobius"/>
    </source>
</evidence>
<feature type="domain" description="G-protein coupled receptors family 1 profile" evidence="11">
    <location>
        <begin position="18"/>
        <end position="309"/>
    </location>
</feature>
<accession>A0A9X6NFH0</accession>
<proteinExistence type="inferred from homology"/>
<feature type="transmembrane region" description="Helical" evidence="10">
    <location>
        <begin position="36"/>
        <end position="54"/>
    </location>
</feature>
<dbReference type="PROSITE" id="PS00237">
    <property type="entry name" value="G_PROTEIN_RECEP_F1_1"/>
    <property type="match status" value="1"/>
</dbReference>
<feature type="transmembrane region" description="Helical" evidence="10">
    <location>
        <begin position="181"/>
        <end position="204"/>
    </location>
</feature>
<dbReference type="PANTHER" id="PTHR24240">
    <property type="entry name" value="OPSIN"/>
    <property type="match status" value="1"/>
</dbReference>
<comment type="subcellular location">
    <subcellularLocation>
        <location evidence="1">Membrane</location>
        <topology evidence="1">Multi-pass membrane protein</topology>
    </subcellularLocation>
</comment>
<dbReference type="OrthoDB" id="10044919at2759"/>
<dbReference type="EMBL" id="MTYJ01000238">
    <property type="protein sequence ID" value="OWA51758.1"/>
    <property type="molecule type" value="Genomic_DNA"/>
</dbReference>
<name>A0A9X6NFH0_HYPEX</name>
<evidence type="ECO:0000256" key="5">
    <source>
        <dbReference type="ARBA" id="ARBA00023136"/>
    </source>
</evidence>
<dbReference type="GO" id="GO:0004930">
    <property type="term" value="F:G protein-coupled receptor activity"/>
    <property type="evidence" value="ECO:0007669"/>
    <property type="project" value="UniProtKB-KW"/>
</dbReference>
<dbReference type="GO" id="GO:0007601">
    <property type="term" value="P:visual perception"/>
    <property type="evidence" value="ECO:0007669"/>
    <property type="project" value="UniProtKB-KW"/>
</dbReference>
<dbReference type="Proteomes" id="UP000192578">
    <property type="component" value="Unassembled WGS sequence"/>
</dbReference>
<keyword evidence="8" id="KW-0716">Sensory transduction</keyword>
<keyword evidence="4 9" id="KW-0297">G-protein coupled receptor</keyword>
<evidence type="ECO:0000256" key="7">
    <source>
        <dbReference type="ARBA" id="ARBA00023224"/>
    </source>
</evidence>
<feature type="transmembrane region" description="Helical" evidence="10">
    <location>
        <begin position="131"/>
        <end position="150"/>
    </location>
</feature>
<evidence type="ECO:0000313" key="13">
    <source>
        <dbReference type="Proteomes" id="UP000192578"/>
    </source>
</evidence>
<dbReference type="PROSITE" id="PS50262">
    <property type="entry name" value="G_PROTEIN_RECEP_F1_2"/>
    <property type="match status" value="1"/>
</dbReference>
<reference evidence="13" key="1">
    <citation type="submission" date="2017-01" db="EMBL/GenBank/DDBJ databases">
        <title>Comparative genomics of anhydrobiosis in the tardigrade Hypsibius dujardini.</title>
        <authorList>
            <person name="Yoshida Y."/>
            <person name="Koutsovoulos G."/>
            <person name="Laetsch D."/>
            <person name="Stevens L."/>
            <person name="Kumar S."/>
            <person name="Horikawa D."/>
            <person name="Ishino K."/>
            <person name="Komine S."/>
            <person name="Tomita M."/>
            <person name="Blaxter M."/>
            <person name="Arakawa K."/>
        </authorList>
    </citation>
    <scope>NUCLEOTIDE SEQUENCE [LARGE SCALE GENOMIC DNA]</scope>
    <source>
        <strain evidence="13">Z151</strain>
    </source>
</reference>
<comment type="similarity">
    <text evidence="9">Belongs to the G-protein coupled receptor 1 family.</text>
</comment>
<feature type="transmembrane region" description="Helical" evidence="10">
    <location>
        <begin position="98"/>
        <end position="119"/>
    </location>
</feature>
<keyword evidence="13" id="KW-1185">Reference proteome</keyword>
<keyword evidence="2 9" id="KW-0812">Transmembrane</keyword>
<evidence type="ECO:0000256" key="9">
    <source>
        <dbReference type="RuleBase" id="RU000688"/>
    </source>
</evidence>
<dbReference type="InterPro" id="IPR017452">
    <property type="entry name" value="GPCR_Rhodpsn_7TM"/>
</dbReference>
<dbReference type="GO" id="GO:0016020">
    <property type="term" value="C:membrane"/>
    <property type="evidence" value="ECO:0007669"/>
    <property type="project" value="UniProtKB-SubCell"/>
</dbReference>
<evidence type="ECO:0000256" key="6">
    <source>
        <dbReference type="ARBA" id="ARBA00023170"/>
    </source>
</evidence>
<evidence type="ECO:0000256" key="1">
    <source>
        <dbReference type="ARBA" id="ARBA00004141"/>
    </source>
</evidence>
<keyword evidence="3 10" id="KW-1133">Transmembrane helix</keyword>
<keyword evidence="8" id="KW-0844">Vision</keyword>
<dbReference type="InterPro" id="IPR000276">
    <property type="entry name" value="GPCR_Rhodpsn"/>
</dbReference>
<gene>
    <name evidence="12" type="ORF">BV898_16228</name>
</gene>
<evidence type="ECO:0000256" key="3">
    <source>
        <dbReference type="ARBA" id="ARBA00022989"/>
    </source>
</evidence>
<organism evidence="12 13">
    <name type="scientific">Hypsibius exemplaris</name>
    <name type="common">Freshwater tardigrade</name>
    <dbReference type="NCBI Taxonomy" id="2072580"/>
    <lineage>
        <taxon>Eukaryota</taxon>
        <taxon>Metazoa</taxon>
        <taxon>Ecdysozoa</taxon>
        <taxon>Tardigrada</taxon>
        <taxon>Eutardigrada</taxon>
        <taxon>Parachela</taxon>
        <taxon>Hypsibioidea</taxon>
        <taxon>Hypsibiidae</taxon>
        <taxon>Hypsibius</taxon>
    </lineage>
</organism>
<feature type="transmembrane region" description="Helical" evidence="10">
    <location>
        <begin position="6"/>
        <end position="29"/>
    </location>
</feature>
<sequence length="376" mass="41961">MIATAVLIGLAAVLGTFGNILIILAVCCVRTLRTCGNIFVVNLCLADMIVTVFVDPMNVLGACAGRRFLMNDPVLCEWGRVILRPGKPLFHYSTTPHYHYPACMSSMWNMCAISLNRYILICRPHLYPTIYTVKSSVACCLFIWVLAHLLHMPNHIGWGRNRFNEEYYLCSFDMVVHSYSVFYIMTGVIIPLVGVLFGYTAIFLKVRSVKLQIRQHQKSLARKKSSVLHAGKGDGAAHLHKKRSQKAGFTVDDVKLAKTLFAAFLVFLICWLPFSLFVLAHEPAAIPRWVYVLAIIMAHGNSAVNPILYGVTNEKFREGYRTILGLNRRVEDRMSTRKDASYGHGVLPTDTGSGAAPTIRVTPSHVAPFHQANTAF</sequence>
<protein>
    <submittedName>
        <fullName evidence="12">Melatonin receptor type 1A</fullName>
    </submittedName>
</protein>
<evidence type="ECO:0000256" key="2">
    <source>
        <dbReference type="ARBA" id="ARBA00022692"/>
    </source>
</evidence>
<comment type="caution">
    <text evidence="12">The sequence shown here is derived from an EMBL/GenBank/DDBJ whole genome shotgun (WGS) entry which is preliminary data.</text>
</comment>
<evidence type="ECO:0000313" key="12">
    <source>
        <dbReference type="EMBL" id="OWA51758.1"/>
    </source>
</evidence>
<evidence type="ECO:0000259" key="11">
    <source>
        <dbReference type="PROSITE" id="PS50262"/>
    </source>
</evidence>